<dbReference type="Proteomes" id="UP001055460">
    <property type="component" value="Plasmid pA"/>
</dbReference>
<gene>
    <name evidence="3" type="ORF">NE863_20695</name>
</gene>
<evidence type="ECO:0000313" key="3">
    <source>
        <dbReference type="EMBL" id="USJ26386.1"/>
    </source>
</evidence>
<geneLocation type="plasmid" evidence="3 4">
    <name>pA</name>
</geneLocation>
<keyword evidence="3" id="KW-0614">Plasmid</keyword>
<dbReference type="Gene3D" id="3.40.50.720">
    <property type="entry name" value="NAD(P)-binding Rossmann-like Domain"/>
    <property type="match status" value="1"/>
</dbReference>
<dbReference type="InterPro" id="IPR023401">
    <property type="entry name" value="ODC_N"/>
</dbReference>
<evidence type="ECO:0000256" key="1">
    <source>
        <dbReference type="ARBA" id="ARBA00008903"/>
    </source>
</evidence>
<sequence length="325" mass="34078">MIVIDRERLAELPLLTLAAPAIRDAYIAVTDGRANLPPVGYLPLPGRNADCHIKYGYIEGDPIFVVKIASGFYDNPAKGLPSSTGMMVAVSSETGDVVAVLDDKGLLTDLRTGLGGAIATTALWRKDAGSIGIVGAGTQARIQIRALASLSDRPLRFTVWGRSMERANAVLADLADLGLPIAATTDLEALCRQSDAIVTTTPSKEPLIRSEWIGPGTHITAMGADAPGKQELETALVARADRLFVDLAEQCLDHGEFSAAARAVVIQEERCVALGAVLSGAAEGRRSDNDITIADLTGIATQDIAIARTVLDELGLLGRSQGTTA</sequence>
<evidence type="ECO:0000256" key="2">
    <source>
        <dbReference type="ARBA" id="ARBA00023027"/>
    </source>
</evidence>
<dbReference type="PANTHER" id="PTHR13812:SF19">
    <property type="entry name" value="KETIMINE REDUCTASE MU-CRYSTALLIN"/>
    <property type="match status" value="1"/>
</dbReference>
<dbReference type="PANTHER" id="PTHR13812">
    <property type="entry name" value="KETIMINE REDUCTASE MU-CRYSTALLIN"/>
    <property type="match status" value="1"/>
</dbReference>
<dbReference type="SUPFAM" id="SSF51735">
    <property type="entry name" value="NAD(P)-binding Rossmann-fold domains"/>
    <property type="match status" value="1"/>
</dbReference>
<accession>A0A9Q8YD82</accession>
<dbReference type="RefSeq" id="WP_060585727.1">
    <property type="nucleotide sequence ID" value="NZ_CP098808.1"/>
</dbReference>
<dbReference type="Gene3D" id="3.30.1780.10">
    <property type="entry name" value="ornithine cyclodeaminase, domain 1"/>
    <property type="match status" value="1"/>
</dbReference>
<dbReference type="PIRSF" id="PIRSF001439">
    <property type="entry name" value="CryM"/>
    <property type="match status" value="1"/>
</dbReference>
<dbReference type="EMBL" id="CP098808">
    <property type="protein sequence ID" value="USJ26386.1"/>
    <property type="molecule type" value="Genomic_DNA"/>
</dbReference>
<name>A0A9Q8YD82_ENSAD</name>
<protein>
    <submittedName>
        <fullName evidence="3">Ornithine cyclodeaminase family protein</fullName>
    </submittedName>
</protein>
<proteinExistence type="inferred from homology"/>
<dbReference type="AlphaFoldDB" id="A0A9Q8YD82"/>
<dbReference type="Pfam" id="PF02423">
    <property type="entry name" value="OCD_Mu_crystall"/>
    <property type="match status" value="1"/>
</dbReference>
<organism evidence="3 4">
    <name type="scientific">Ensifer adhaerens</name>
    <name type="common">Sinorhizobium morelense</name>
    <dbReference type="NCBI Taxonomy" id="106592"/>
    <lineage>
        <taxon>Bacteria</taxon>
        <taxon>Pseudomonadati</taxon>
        <taxon>Pseudomonadota</taxon>
        <taxon>Alphaproteobacteria</taxon>
        <taxon>Hyphomicrobiales</taxon>
        <taxon>Rhizobiaceae</taxon>
        <taxon>Sinorhizobium/Ensifer group</taxon>
        <taxon>Ensifer</taxon>
    </lineage>
</organism>
<evidence type="ECO:0000313" key="4">
    <source>
        <dbReference type="Proteomes" id="UP001055460"/>
    </source>
</evidence>
<dbReference type="GO" id="GO:0005737">
    <property type="term" value="C:cytoplasm"/>
    <property type="evidence" value="ECO:0007669"/>
    <property type="project" value="TreeGrafter"/>
</dbReference>
<dbReference type="InterPro" id="IPR003462">
    <property type="entry name" value="ODC_Mu_crystall"/>
</dbReference>
<dbReference type="InterPro" id="IPR036291">
    <property type="entry name" value="NAD(P)-bd_dom_sf"/>
</dbReference>
<comment type="similarity">
    <text evidence="1">Belongs to the ornithine cyclodeaminase/mu-crystallin family.</text>
</comment>
<keyword evidence="2" id="KW-0520">NAD</keyword>
<reference evidence="3" key="1">
    <citation type="submission" date="2022-06" db="EMBL/GenBank/DDBJ databases">
        <title>Physiological and biochemical characterization and genomic elucidation of a strain of the genus Ensifer adhaerens M8 that combines arsenic oxidation and chromium reduction.</title>
        <authorList>
            <person name="Li X."/>
            <person name="Yu c."/>
        </authorList>
    </citation>
    <scope>NUCLEOTIDE SEQUENCE</scope>
    <source>
        <strain evidence="3">M8</strain>
        <plasmid evidence="3">pA</plasmid>
    </source>
</reference>